<comment type="cofactor">
    <cofactor evidence="2">
        <name>Fe cation</name>
        <dbReference type="ChEBI" id="CHEBI:24875"/>
    </cofactor>
    <text evidence="2">Binds 1 Fe cation per subunit.</text>
</comment>
<dbReference type="InterPro" id="IPR008778">
    <property type="entry name" value="Pirin_C_dom"/>
</dbReference>
<dbReference type="Pfam" id="PF02678">
    <property type="entry name" value="Pirin"/>
    <property type="match status" value="1"/>
</dbReference>
<feature type="region of interest" description="Disordered" evidence="4">
    <location>
        <begin position="269"/>
        <end position="290"/>
    </location>
</feature>
<evidence type="ECO:0000256" key="2">
    <source>
        <dbReference type="PIRSR" id="PIRSR006232-1"/>
    </source>
</evidence>
<comment type="similarity">
    <text evidence="1 3">Belongs to the pirin family.</text>
</comment>
<feature type="binding site" evidence="2">
    <location>
        <position position="103"/>
    </location>
    <ligand>
        <name>Fe cation</name>
        <dbReference type="ChEBI" id="CHEBI:24875"/>
    </ligand>
</feature>
<dbReference type="GO" id="GO:0046872">
    <property type="term" value="F:metal ion binding"/>
    <property type="evidence" value="ECO:0007669"/>
    <property type="project" value="UniProtKB-KW"/>
</dbReference>
<dbReference type="PIRSF" id="PIRSF006232">
    <property type="entry name" value="Pirin"/>
    <property type="match status" value="1"/>
</dbReference>
<keyword evidence="2" id="KW-0408">Iron</keyword>
<dbReference type="RefSeq" id="WP_099647520.1">
    <property type="nucleotide sequence ID" value="NZ_KZ319302.1"/>
</dbReference>
<feature type="binding site" evidence="2">
    <location>
        <position position="101"/>
    </location>
    <ligand>
        <name>Fe cation</name>
        <dbReference type="ChEBI" id="CHEBI:24875"/>
    </ligand>
</feature>
<dbReference type="PANTHER" id="PTHR13903:SF8">
    <property type="entry name" value="PIRIN"/>
    <property type="match status" value="1"/>
</dbReference>
<dbReference type="EMBL" id="NQXA01000022">
    <property type="protein sequence ID" value="PHQ28020.1"/>
    <property type="molecule type" value="Genomic_DNA"/>
</dbReference>
<proteinExistence type="inferred from homology"/>
<dbReference type="InterPro" id="IPR011051">
    <property type="entry name" value="RmlC_Cupin_sf"/>
</dbReference>
<evidence type="ECO:0000259" key="5">
    <source>
        <dbReference type="Pfam" id="PF02678"/>
    </source>
</evidence>
<dbReference type="Proteomes" id="UP000229433">
    <property type="component" value="Unassembled WGS sequence"/>
</dbReference>
<feature type="binding site" evidence="2">
    <location>
        <position position="59"/>
    </location>
    <ligand>
        <name>Fe cation</name>
        <dbReference type="ChEBI" id="CHEBI:24875"/>
    </ligand>
</feature>
<evidence type="ECO:0000259" key="6">
    <source>
        <dbReference type="Pfam" id="PF05726"/>
    </source>
</evidence>
<accession>A0A2G1VN38</accession>
<dbReference type="SUPFAM" id="SSF51182">
    <property type="entry name" value="RmlC-like cupins"/>
    <property type="match status" value="1"/>
</dbReference>
<gene>
    <name evidence="7" type="ORF">CJ305_17080</name>
</gene>
<evidence type="ECO:0000256" key="3">
    <source>
        <dbReference type="RuleBase" id="RU003457"/>
    </source>
</evidence>
<feature type="domain" description="Pirin C-terminal" evidence="6">
    <location>
        <begin position="178"/>
        <end position="276"/>
    </location>
</feature>
<dbReference type="CDD" id="cd02909">
    <property type="entry name" value="cupin_pirin_N"/>
    <property type="match status" value="1"/>
</dbReference>
<dbReference type="Pfam" id="PF05726">
    <property type="entry name" value="Pirin_C"/>
    <property type="match status" value="1"/>
</dbReference>
<keyword evidence="2" id="KW-0479">Metal-binding</keyword>
<protein>
    <recommendedName>
        <fullName evidence="9">Pirin family protein</fullName>
    </recommendedName>
</protein>
<dbReference type="OrthoDB" id="321327at2"/>
<evidence type="ECO:0000256" key="4">
    <source>
        <dbReference type="SAM" id="MobiDB-lite"/>
    </source>
</evidence>
<evidence type="ECO:0000313" key="8">
    <source>
        <dbReference type="Proteomes" id="UP000229433"/>
    </source>
</evidence>
<dbReference type="Gene3D" id="2.60.120.10">
    <property type="entry name" value="Jelly Rolls"/>
    <property type="match status" value="2"/>
</dbReference>
<evidence type="ECO:0000313" key="7">
    <source>
        <dbReference type="EMBL" id="PHQ28020.1"/>
    </source>
</evidence>
<dbReference type="InterPro" id="IPR003829">
    <property type="entry name" value="Pirin_N_dom"/>
</dbReference>
<evidence type="ECO:0008006" key="9">
    <source>
        <dbReference type="Google" id="ProtNLM"/>
    </source>
</evidence>
<comment type="caution">
    <text evidence="7">The sequence shown here is derived from an EMBL/GenBank/DDBJ whole genome shotgun (WGS) entry which is preliminary data.</text>
</comment>
<organism evidence="7 8">
    <name type="scientific">Leeuwenhoekiella nanhaiensis</name>
    <dbReference type="NCBI Taxonomy" id="1655491"/>
    <lineage>
        <taxon>Bacteria</taxon>
        <taxon>Pseudomonadati</taxon>
        <taxon>Bacteroidota</taxon>
        <taxon>Flavobacteriia</taxon>
        <taxon>Flavobacteriales</taxon>
        <taxon>Flavobacteriaceae</taxon>
        <taxon>Leeuwenhoekiella</taxon>
    </lineage>
</organism>
<dbReference type="AlphaFoldDB" id="A0A2G1VN38"/>
<dbReference type="PANTHER" id="PTHR13903">
    <property type="entry name" value="PIRIN-RELATED"/>
    <property type="match status" value="1"/>
</dbReference>
<sequence>MSNTGLIIEERARDIGDFLVGRLLPFRKKRMVGPFIFIDHMGPNQLGPDSYMDVDQHPHIGLSTLTYLIEGELMHEDSIGTYQRIKPGSVNWMVAGKGVVHTERTPKDMRDGHVFTMHGYQIWVALPKKLEHTEPAFHHIEAEVLPRWRENTAEYKLIAGKGYGKTSPVPVHSDLFMIEIKAEEDHKLDIAGKLEGEIAVTLVSGEVEACGEIFTAGHMLVSKTDEVCKIKLLKGAHVFLFGGKPFEEERHIYWNFVATSKERIEEAKQQWKDREFPEVSGDDTYVPLPG</sequence>
<feature type="domain" description="Pirin N-terminal" evidence="5">
    <location>
        <begin position="27"/>
        <end position="124"/>
    </location>
</feature>
<evidence type="ECO:0000256" key="1">
    <source>
        <dbReference type="ARBA" id="ARBA00008416"/>
    </source>
</evidence>
<reference evidence="7 8" key="1">
    <citation type="submission" date="2017-08" db="EMBL/GenBank/DDBJ databases">
        <title>The whole genome shortgun sequences of strain Leeuwenhoekiella nanhaiensis G18 from the South China Sea.</title>
        <authorList>
            <person name="Liu Q."/>
        </authorList>
    </citation>
    <scope>NUCLEOTIDE SEQUENCE [LARGE SCALE GENOMIC DNA]</scope>
    <source>
        <strain evidence="7 8">G18</strain>
    </source>
</reference>
<keyword evidence="8" id="KW-1185">Reference proteome</keyword>
<dbReference type="InterPro" id="IPR014710">
    <property type="entry name" value="RmlC-like_jellyroll"/>
</dbReference>
<feature type="binding site" evidence="2">
    <location>
        <position position="57"/>
    </location>
    <ligand>
        <name>Fe cation</name>
        <dbReference type="ChEBI" id="CHEBI:24875"/>
    </ligand>
</feature>
<name>A0A2G1VN38_9FLAO</name>
<dbReference type="InterPro" id="IPR012093">
    <property type="entry name" value="Pirin"/>
</dbReference>